<dbReference type="PANTHER" id="PTHR11461:SF211">
    <property type="entry name" value="GH10112P-RELATED"/>
    <property type="match status" value="1"/>
</dbReference>
<accession>A0A4R0NML4</accession>
<dbReference type="RefSeq" id="WP_131596259.1">
    <property type="nucleotide sequence ID" value="NZ_SJSL01000002.1"/>
</dbReference>
<dbReference type="GO" id="GO:0004867">
    <property type="term" value="F:serine-type endopeptidase inhibitor activity"/>
    <property type="evidence" value="ECO:0007669"/>
    <property type="project" value="InterPro"/>
</dbReference>
<dbReference type="InterPro" id="IPR036186">
    <property type="entry name" value="Serpin_sf"/>
</dbReference>
<evidence type="ECO:0000313" key="4">
    <source>
        <dbReference type="Proteomes" id="UP000293347"/>
    </source>
</evidence>
<dbReference type="InterPro" id="IPR023796">
    <property type="entry name" value="Serpin_dom"/>
</dbReference>
<protein>
    <submittedName>
        <fullName evidence="3">Serpin family protein</fullName>
    </submittedName>
</protein>
<dbReference type="SMART" id="SM00093">
    <property type="entry name" value="SERPIN"/>
    <property type="match status" value="1"/>
</dbReference>
<dbReference type="Pfam" id="PF00079">
    <property type="entry name" value="Serpin"/>
    <property type="match status" value="1"/>
</dbReference>
<dbReference type="AlphaFoldDB" id="A0A4R0NML4"/>
<dbReference type="PANTHER" id="PTHR11461">
    <property type="entry name" value="SERINE PROTEASE INHIBITOR, SERPIN"/>
    <property type="match status" value="1"/>
</dbReference>
<dbReference type="InterPro" id="IPR042185">
    <property type="entry name" value="Serpin_sf_2"/>
</dbReference>
<dbReference type="PROSITE" id="PS00284">
    <property type="entry name" value="SERPIN"/>
    <property type="match status" value="1"/>
</dbReference>
<dbReference type="InterPro" id="IPR023795">
    <property type="entry name" value="Serpin_CS"/>
</dbReference>
<dbReference type="InterPro" id="IPR000215">
    <property type="entry name" value="Serpin_fam"/>
</dbReference>
<reference evidence="3 4" key="1">
    <citation type="submission" date="2019-02" db="EMBL/GenBank/DDBJ databases">
        <title>Pedobacter sp. RP-1-14 sp. nov., isolated from Arctic soil.</title>
        <authorList>
            <person name="Dahal R.H."/>
        </authorList>
    </citation>
    <scope>NUCLEOTIDE SEQUENCE [LARGE SCALE GENOMIC DNA]</scope>
    <source>
        <strain evidence="3 4">RP-1-14</strain>
    </source>
</reference>
<dbReference type="InterPro" id="IPR042178">
    <property type="entry name" value="Serpin_sf_1"/>
</dbReference>
<dbReference type="CDD" id="cd19588">
    <property type="entry name" value="serpin_miropin-like"/>
    <property type="match status" value="1"/>
</dbReference>
<comment type="caution">
    <text evidence="3">The sequence shown here is derived from an EMBL/GenBank/DDBJ whole genome shotgun (WGS) entry which is preliminary data.</text>
</comment>
<keyword evidence="4" id="KW-1185">Reference proteome</keyword>
<evidence type="ECO:0000256" key="1">
    <source>
        <dbReference type="RuleBase" id="RU000411"/>
    </source>
</evidence>
<dbReference type="OrthoDB" id="9764871at2"/>
<dbReference type="EMBL" id="SJSL01000002">
    <property type="protein sequence ID" value="TCD01459.1"/>
    <property type="molecule type" value="Genomic_DNA"/>
</dbReference>
<dbReference type="Gene3D" id="3.30.497.10">
    <property type="entry name" value="Antithrombin, subunit I, domain 2"/>
    <property type="match status" value="1"/>
</dbReference>
<organism evidence="3 4">
    <name type="scientific">Pedobacter psychroterrae</name>
    <dbReference type="NCBI Taxonomy" id="2530453"/>
    <lineage>
        <taxon>Bacteria</taxon>
        <taxon>Pseudomonadati</taxon>
        <taxon>Bacteroidota</taxon>
        <taxon>Sphingobacteriia</taxon>
        <taxon>Sphingobacteriales</taxon>
        <taxon>Sphingobacteriaceae</taxon>
        <taxon>Pedobacter</taxon>
    </lineage>
</organism>
<sequence length="409" mass="45540">MKKYLILFVPVILLVLSCKKNQEKENGYTGKSLVLTAKEQQKADKDNEFTFKLLKEVAADLPGSKNMMLSPLSVSMAVGMTSNGANGQTLEAIRNTMQFSDFTEAEVNAYYQKIITELPELDPKAILNVANSIWYRNGFEVLPAFLKTNSDHYKAEVQGLDFASPGAKDQINNWVSTNTNGKIPTIIDQIRGDMVMFLINAVYFKSNWSSKFDKNKTAKGDFHLTVQNKVQADFMTAMLKINSFINAEASVIELPYGNKRYSMVIAMPTGATTAGTLAETLTTQKWNQWMSGLREGQNDIRVPKFKFEYEIKLNDPLTALGMGNAFSDMADFTRLRSNGNLKIDEVKHKTFIEVNEEGTEAAAATSVGIVETSAPAPIMINRPFIFAIREMKTGLILFTGIVNNPLLDK</sequence>
<dbReference type="GO" id="GO:0005615">
    <property type="term" value="C:extracellular space"/>
    <property type="evidence" value="ECO:0007669"/>
    <property type="project" value="InterPro"/>
</dbReference>
<dbReference type="Gene3D" id="2.30.39.10">
    <property type="entry name" value="Alpha-1-antitrypsin, domain 1"/>
    <property type="match status" value="1"/>
</dbReference>
<evidence type="ECO:0000259" key="2">
    <source>
        <dbReference type="SMART" id="SM00093"/>
    </source>
</evidence>
<proteinExistence type="inferred from homology"/>
<feature type="domain" description="Serpin" evidence="2">
    <location>
        <begin position="51"/>
        <end position="405"/>
    </location>
</feature>
<comment type="similarity">
    <text evidence="1">Belongs to the serpin family.</text>
</comment>
<gene>
    <name evidence="3" type="ORF">EZ437_12010</name>
</gene>
<dbReference type="PROSITE" id="PS51257">
    <property type="entry name" value="PROKAR_LIPOPROTEIN"/>
    <property type="match status" value="1"/>
</dbReference>
<dbReference type="SUPFAM" id="SSF56574">
    <property type="entry name" value="Serpins"/>
    <property type="match status" value="1"/>
</dbReference>
<name>A0A4R0NML4_9SPHI</name>
<evidence type="ECO:0000313" key="3">
    <source>
        <dbReference type="EMBL" id="TCD01459.1"/>
    </source>
</evidence>
<dbReference type="Proteomes" id="UP000293347">
    <property type="component" value="Unassembled WGS sequence"/>
</dbReference>